<organism evidence="5 6">
    <name type="scientific">Wenzhouxiangella marina</name>
    <dbReference type="NCBI Taxonomy" id="1579979"/>
    <lineage>
        <taxon>Bacteria</taxon>
        <taxon>Pseudomonadati</taxon>
        <taxon>Pseudomonadota</taxon>
        <taxon>Gammaproteobacteria</taxon>
        <taxon>Chromatiales</taxon>
        <taxon>Wenzhouxiangellaceae</taxon>
        <taxon>Wenzhouxiangella</taxon>
    </lineage>
</organism>
<keyword evidence="3" id="KW-0378">Hydrolase</keyword>
<evidence type="ECO:0000256" key="3">
    <source>
        <dbReference type="ARBA" id="ARBA00022801"/>
    </source>
</evidence>
<dbReference type="PATRIC" id="fig|1579979.3.peg.3000"/>
<evidence type="ECO:0000256" key="4">
    <source>
        <dbReference type="ARBA" id="ARBA00023180"/>
    </source>
</evidence>
<dbReference type="Gene3D" id="2.130.10.130">
    <property type="entry name" value="Integrin alpha, N-terminal"/>
    <property type="match status" value="3"/>
</dbReference>
<dbReference type="EMBL" id="CP012154">
    <property type="protein sequence ID" value="AKS43288.1"/>
    <property type="molecule type" value="Genomic_DNA"/>
</dbReference>
<evidence type="ECO:0000256" key="1">
    <source>
        <dbReference type="ARBA" id="ARBA00022729"/>
    </source>
</evidence>
<dbReference type="PRINTS" id="PR01185">
    <property type="entry name" value="INTEGRINA"/>
</dbReference>
<dbReference type="InterPro" id="IPR013517">
    <property type="entry name" value="FG-GAP"/>
</dbReference>
<name>A0A0K0Y017_9GAMM</name>
<keyword evidence="1" id="KW-0732">Signal</keyword>
<dbReference type="GO" id="GO:0016787">
    <property type="term" value="F:hydrolase activity"/>
    <property type="evidence" value="ECO:0007669"/>
    <property type="project" value="UniProtKB-KW"/>
</dbReference>
<dbReference type="KEGG" id="wma:WM2015_2933"/>
<keyword evidence="4" id="KW-0325">Glycoprotein</keyword>
<protein>
    <submittedName>
        <fullName evidence="5">Putative integrin-like protein</fullName>
    </submittedName>
</protein>
<dbReference type="InterPro" id="IPR000413">
    <property type="entry name" value="Integrin_alpha"/>
</dbReference>
<evidence type="ECO:0000313" key="6">
    <source>
        <dbReference type="Proteomes" id="UP000066624"/>
    </source>
</evidence>
<dbReference type="OrthoDB" id="5758889at2"/>
<keyword evidence="5" id="KW-0401">Integrin</keyword>
<dbReference type="GO" id="GO:0008305">
    <property type="term" value="C:integrin complex"/>
    <property type="evidence" value="ECO:0007669"/>
    <property type="project" value="InterPro"/>
</dbReference>
<accession>A0A0K0Y017</accession>
<dbReference type="PROSITE" id="PS51470">
    <property type="entry name" value="FG_GAP"/>
    <property type="match status" value="4"/>
</dbReference>
<dbReference type="PANTHER" id="PTHR23221:SF7">
    <property type="entry name" value="PHOSPHATIDYLINOSITOL-GLYCAN-SPECIFIC PHOSPHOLIPASE D"/>
    <property type="match status" value="1"/>
</dbReference>
<evidence type="ECO:0000313" key="5">
    <source>
        <dbReference type="EMBL" id="AKS43288.1"/>
    </source>
</evidence>
<dbReference type="RefSeq" id="WP_049726786.1">
    <property type="nucleotide sequence ID" value="NZ_CP012154.1"/>
</dbReference>
<dbReference type="GO" id="GO:0007155">
    <property type="term" value="P:cell adhesion"/>
    <property type="evidence" value="ECO:0007669"/>
    <property type="project" value="InterPro"/>
</dbReference>
<dbReference type="InterPro" id="IPR028994">
    <property type="entry name" value="Integrin_alpha_N"/>
</dbReference>
<dbReference type="InterPro" id="IPR013519">
    <property type="entry name" value="Int_alpha_beta-p"/>
</dbReference>
<proteinExistence type="predicted"/>
<dbReference type="SUPFAM" id="SSF69318">
    <property type="entry name" value="Integrin alpha N-terminal domain"/>
    <property type="match status" value="2"/>
</dbReference>
<dbReference type="AlphaFoldDB" id="A0A0K0Y017"/>
<keyword evidence="6" id="KW-1185">Reference proteome</keyword>
<evidence type="ECO:0000256" key="2">
    <source>
        <dbReference type="ARBA" id="ARBA00022737"/>
    </source>
</evidence>
<dbReference type="GO" id="GO:0007229">
    <property type="term" value="P:integrin-mediated signaling pathway"/>
    <property type="evidence" value="ECO:0007669"/>
    <property type="project" value="UniProtKB-KW"/>
</dbReference>
<dbReference type="STRING" id="1579979.WM2015_2933"/>
<dbReference type="Proteomes" id="UP000066624">
    <property type="component" value="Chromosome"/>
</dbReference>
<sequence>MDRSHGRWLLLAATLISTGSALAQLQSTGTQFWHQGSPGVGIAPEADAEFGRSLSSGDYDCDGLDDVAIGIPREDLIGADDGGRVLVLYGADDGSGLATTGRQIWSQAGPAVPGDPSPFENFGATLASGDFDGDGCDDLAIGVPRDDVNGVNSAGAVHVLYGSAGDGLSADGIDYWHQGPGSTGLQIEADDQFGAALAVGDFDGDGRDDLAIGVPREDSGSGASLVVDAGLVQVLFGTSNGLSTSQSVNLRRGSNLFGSPVSGERLGSVLAAGNLNSIVGDELVIGIESFDLSAALPDTGAIMVVSDIDGNVFNALFTQDSPNIPGAAEAGDRLGSALAIGDFDGNGFDEVAASAAGEDIEQPAPERDSVGVVNVFDFTGGAHQIWNQDDLPPEQAEDSDQFGSALVAADFDGDGIDDLAIGASREDLGPIPNAGLVHVLYGVEGTGLTTAGRQLWLQTIDGSDAQDDFGFALAAGAINAGSEADLVIGAPGNTIVESGAGSATVLYSRSDQVFADRFETLPPP</sequence>
<gene>
    <name evidence="5" type="ORF">WM2015_2933</name>
</gene>
<dbReference type="PANTHER" id="PTHR23221">
    <property type="entry name" value="GLYCOSYLPHOSPHATIDYLINOSITOL PHOSPHOLIPASE D"/>
    <property type="match status" value="1"/>
</dbReference>
<dbReference type="SMART" id="SM00191">
    <property type="entry name" value="Int_alpha"/>
    <property type="match status" value="6"/>
</dbReference>
<keyword evidence="2" id="KW-0677">Repeat</keyword>
<dbReference type="Pfam" id="PF01839">
    <property type="entry name" value="FG-GAP"/>
    <property type="match status" value="5"/>
</dbReference>
<reference evidence="5 6" key="1">
    <citation type="submission" date="2015-07" db="EMBL/GenBank/DDBJ databases">
        <authorList>
            <person name="Noorani M."/>
        </authorList>
    </citation>
    <scope>NUCLEOTIDE SEQUENCE [LARGE SCALE GENOMIC DNA]</scope>
    <source>
        <strain evidence="5 6">KCTC 42284</strain>
    </source>
</reference>